<feature type="transmembrane region" description="Helical" evidence="1">
    <location>
        <begin position="108"/>
        <end position="125"/>
    </location>
</feature>
<keyword evidence="1" id="KW-0812">Transmembrane</keyword>
<reference evidence="2 3" key="1">
    <citation type="submission" date="2020-08" db="EMBL/GenBank/DDBJ databases">
        <title>Genomic Encyclopedia of Type Strains, Phase IV (KMG-IV): sequencing the most valuable type-strain genomes for metagenomic binning, comparative biology and taxonomic classification.</title>
        <authorList>
            <person name="Goeker M."/>
        </authorList>
    </citation>
    <scope>NUCLEOTIDE SEQUENCE [LARGE SCALE GENOMIC DNA]</scope>
    <source>
        <strain evidence="2 3">DSM 13481</strain>
    </source>
</reference>
<dbReference type="AlphaFoldDB" id="A0A841GPF6"/>
<organism evidence="2 3">
    <name type="scientific">Thermosipho japonicus</name>
    <dbReference type="NCBI Taxonomy" id="90323"/>
    <lineage>
        <taxon>Bacteria</taxon>
        <taxon>Thermotogati</taxon>
        <taxon>Thermotogota</taxon>
        <taxon>Thermotogae</taxon>
        <taxon>Thermotogales</taxon>
        <taxon>Fervidobacteriaceae</taxon>
        <taxon>Thermosipho</taxon>
    </lineage>
</organism>
<name>A0A841GPF6_9BACT</name>
<evidence type="ECO:0000313" key="3">
    <source>
        <dbReference type="Proteomes" id="UP000555828"/>
    </source>
</evidence>
<feature type="transmembrane region" description="Helical" evidence="1">
    <location>
        <begin position="56"/>
        <end position="78"/>
    </location>
</feature>
<evidence type="ECO:0000313" key="2">
    <source>
        <dbReference type="EMBL" id="MBB6063094.1"/>
    </source>
</evidence>
<feature type="transmembrane region" description="Helical" evidence="1">
    <location>
        <begin position="7"/>
        <end position="36"/>
    </location>
</feature>
<proteinExistence type="predicted"/>
<protein>
    <submittedName>
        <fullName evidence="2">Uncharacterized protein</fullName>
    </submittedName>
</protein>
<dbReference type="Proteomes" id="UP000555828">
    <property type="component" value="Unassembled WGS sequence"/>
</dbReference>
<keyword evidence="1" id="KW-0472">Membrane</keyword>
<gene>
    <name evidence="2" type="ORF">HNP65_001557</name>
</gene>
<keyword evidence="1" id="KW-1133">Transmembrane helix</keyword>
<keyword evidence="3" id="KW-1185">Reference proteome</keyword>
<evidence type="ECO:0000256" key="1">
    <source>
        <dbReference type="SAM" id="Phobius"/>
    </source>
</evidence>
<sequence>MNDKLKWLVIAISLTFTIVSMITVTLFSKGIIQYSWILKVPGRISGGQFIPGMEKLYTKLFLSFLFNTLAILTLSTLFSKFNNKITDEISLVLGMFFLFVSLLSFYNIFQLIAFLFSLFLLYFIFSKR</sequence>
<accession>A0A841GPF6</accession>
<dbReference type="RefSeq" id="WP_184619692.1">
    <property type="nucleotide sequence ID" value="NZ_JACHEX010000004.1"/>
</dbReference>
<comment type="caution">
    <text evidence="2">The sequence shown here is derived from an EMBL/GenBank/DDBJ whole genome shotgun (WGS) entry which is preliminary data.</text>
</comment>
<dbReference type="EMBL" id="JACHEX010000004">
    <property type="protein sequence ID" value="MBB6063094.1"/>
    <property type="molecule type" value="Genomic_DNA"/>
</dbReference>